<proteinExistence type="predicted"/>
<reference evidence="1 2" key="1">
    <citation type="journal article" date="2009" name="J. Bacteriol.">
        <title>Complete genome sequence of Robiginitalea biformata HTCC2501.</title>
        <authorList>
            <person name="Oh H.M."/>
            <person name="Giovannoni S.J."/>
            <person name="Lee K."/>
            <person name="Ferriera S."/>
            <person name="Johnson J."/>
            <person name="Cho J.C."/>
        </authorList>
    </citation>
    <scope>NUCLEOTIDE SEQUENCE [LARGE SCALE GENOMIC DNA]</scope>
    <source>
        <strain evidence="2">ATCC BAA-864 / HTCC2501 / KCTC 12146</strain>
    </source>
</reference>
<keyword evidence="2" id="KW-1185">Reference proteome</keyword>
<name>A4CI85_ROBBH</name>
<dbReference type="HOGENOM" id="CLU_871198_0_0_10"/>
<dbReference type="EMBL" id="CP001712">
    <property type="protein sequence ID" value="EAR16643.1"/>
    <property type="molecule type" value="Genomic_DNA"/>
</dbReference>
<protein>
    <submittedName>
        <fullName evidence="1">Uncharacterized protein</fullName>
    </submittedName>
</protein>
<dbReference type="STRING" id="313596.RB2501_07075"/>
<dbReference type="AlphaFoldDB" id="A4CI85"/>
<evidence type="ECO:0000313" key="2">
    <source>
        <dbReference type="Proteomes" id="UP000009049"/>
    </source>
</evidence>
<accession>A4CI85</accession>
<sequence>MELYIEKAFLDDFYASLDKRNYSLGQKALVSILTDYGEVDWFIDCPIKSPEDLERLSLDNPLFASRSNYHPPTSVESFEKHFFKHSSCEQTLIFCVEKKDWFEEAERKGALCFEFETFERTIEEIISKCHKRFDLFEEFPGWNWFEFFAHLPINSLIINDHYILSESSGHILSKNLFPLLHALLNQGKKSDVQIRIHTKDFKVRPPETEESKAERIVQKLNSIFAKSPYSFQIVTNAHATGTPFHDRYLYSNFLIVKATRGFNLVPNAKGEDTELESSSIFDHYHYRQINNRKRLHQKYLEKLKSPGFSTLSFVSFPSF</sequence>
<dbReference type="Proteomes" id="UP000009049">
    <property type="component" value="Chromosome"/>
</dbReference>
<dbReference type="KEGG" id="rbi:RB2501_07075"/>
<gene>
    <name evidence="1" type="ordered locus">RB2501_07075</name>
</gene>
<dbReference type="eggNOG" id="ENOG502ZC61">
    <property type="taxonomic scope" value="Bacteria"/>
</dbReference>
<dbReference type="OrthoDB" id="1419421at2"/>
<organism evidence="1 2">
    <name type="scientific">Robiginitalea biformata (strain ATCC BAA-864 / DSM 15991 / KCTC 12146 / HTCC2501)</name>
    <dbReference type="NCBI Taxonomy" id="313596"/>
    <lineage>
        <taxon>Bacteria</taxon>
        <taxon>Pseudomonadati</taxon>
        <taxon>Bacteroidota</taxon>
        <taxon>Flavobacteriia</taxon>
        <taxon>Flavobacteriales</taxon>
        <taxon>Flavobacteriaceae</taxon>
        <taxon>Robiginitalea</taxon>
    </lineage>
</organism>
<dbReference type="RefSeq" id="WP_015753400.1">
    <property type="nucleotide sequence ID" value="NC_013222.1"/>
</dbReference>
<evidence type="ECO:0000313" key="1">
    <source>
        <dbReference type="EMBL" id="EAR16643.1"/>
    </source>
</evidence>